<name>A0ABR9FCS4_9GAMM</name>
<gene>
    <name evidence="5" type="ORF">EI163_12085</name>
</gene>
<evidence type="ECO:0000313" key="5">
    <source>
        <dbReference type="EMBL" id="MBE0404281.1"/>
    </source>
</evidence>
<feature type="transmembrane region" description="Helical" evidence="3">
    <location>
        <begin position="249"/>
        <end position="267"/>
    </location>
</feature>
<feature type="transmembrane region" description="Helical" evidence="3">
    <location>
        <begin position="187"/>
        <end position="206"/>
    </location>
</feature>
<accession>A0ABR9FCS4</accession>
<comment type="caution">
    <text evidence="5">The sequence shown here is derived from an EMBL/GenBank/DDBJ whole genome shotgun (WGS) entry which is preliminary data.</text>
</comment>
<feature type="transmembrane region" description="Helical" evidence="3">
    <location>
        <begin position="306"/>
        <end position="324"/>
    </location>
</feature>
<evidence type="ECO:0000256" key="2">
    <source>
        <dbReference type="ARBA" id="ARBA00034247"/>
    </source>
</evidence>
<feature type="transmembrane region" description="Helical" evidence="3">
    <location>
        <begin position="336"/>
        <end position="359"/>
    </location>
</feature>
<keyword evidence="6" id="KW-1185">Reference proteome</keyword>
<dbReference type="Proteomes" id="UP000754821">
    <property type="component" value="Unassembled WGS sequence"/>
</dbReference>
<dbReference type="PROSITE" id="PS50887">
    <property type="entry name" value="GGDEF"/>
    <property type="match status" value="1"/>
</dbReference>
<dbReference type="InterPro" id="IPR050469">
    <property type="entry name" value="Diguanylate_Cyclase"/>
</dbReference>
<feature type="transmembrane region" description="Helical" evidence="3">
    <location>
        <begin position="279"/>
        <end position="300"/>
    </location>
</feature>
<evidence type="ECO:0000256" key="3">
    <source>
        <dbReference type="SAM" id="Phobius"/>
    </source>
</evidence>
<dbReference type="EMBL" id="RRZC01000012">
    <property type="protein sequence ID" value="MBE0404281.1"/>
    <property type="molecule type" value="Genomic_DNA"/>
</dbReference>
<keyword evidence="3" id="KW-1133">Transmembrane helix</keyword>
<dbReference type="SUPFAM" id="SSF55073">
    <property type="entry name" value="Nucleotide cyclase"/>
    <property type="match status" value="1"/>
</dbReference>
<evidence type="ECO:0000259" key="4">
    <source>
        <dbReference type="PROSITE" id="PS50887"/>
    </source>
</evidence>
<dbReference type="SMART" id="SM00267">
    <property type="entry name" value="GGDEF"/>
    <property type="match status" value="1"/>
</dbReference>
<evidence type="ECO:0000313" key="6">
    <source>
        <dbReference type="Proteomes" id="UP000754821"/>
    </source>
</evidence>
<dbReference type="NCBIfam" id="TIGR00254">
    <property type="entry name" value="GGDEF"/>
    <property type="match status" value="1"/>
</dbReference>
<feature type="transmembrane region" description="Helical" evidence="3">
    <location>
        <begin position="365"/>
        <end position="384"/>
    </location>
</feature>
<dbReference type="InterPro" id="IPR000160">
    <property type="entry name" value="GGDEF_dom"/>
</dbReference>
<dbReference type="InterPro" id="IPR029787">
    <property type="entry name" value="Nucleotide_cyclase"/>
</dbReference>
<dbReference type="RefSeq" id="WP_192527842.1">
    <property type="nucleotide sequence ID" value="NZ_RRZC01000012.1"/>
</dbReference>
<comment type="catalytic activity">
    <reaction evidence="2">
        <text>2 GTP = 3',3'-c-di-GMP + 2 diphosphate</text>
        <dbReference type="Rhea" id="RHEA:24898"/>
        <dbReference type="ChEBI" id="CHEBI:33019"/>
        <dbReference type="ChEBI" id="CHEBI:37565"/>
        <dbReference type="ChEBI" id="CHEBI:58805"/>
        <dbReference type="EC" id="2.7.7.65"/>
    </reaction>
</comment>
<keyword evidence="3" id="KW-0812">Transmembrane</keyword>
<dbReference type="CDD" id="cd01949">
    <property type="entry name" value="GGDEF"/>
    <property type="match status" value="1"/>
</dbReference>
<sequence>MLPLGDGKYKAILWSITLCVWVLYSGVLQADSAPQPLHSWEYHWGDLPAGTQGTLSQPPDTSLTWNPINFPADPPERNGQEQVWFRGVLPDGNWNDPVLYITSINLIGQIYLDDALIYQYGEFDAQGRGDFAGWPWHMVELPENFSGKPLNIRVFSYYTNIGLWGEVKVMERLEVLESIIHMSVQDLAVSALVFVLAFIATIFAVIGPERRGFSAIALFAYASGLMLLAEAPARQLIVDNALAWDTLRAGSYYTLPIALGLLLSHWFNGKTKRWLTSIWALHLAYLAIAISLVQLGLVSLSITFPVFDALLTVTLPTMLILALFRFRELSTEQRLLALCFTLFIPLLLTDMLVAHGFIAWRTIPLSYGTLIFSLANAAIFLWHYRHTQQQMSLANETLEYQVASRTKKLGRLVQELENLSFKDPLTNLYNRRHFDRVLEHECLRAQQNASQLSLHMLDIDHFKQINDHFGHDAGDSVLVEMAELLKHHFRGLDIVCRFGGEEFVALLPGTSVHAAESRANALLTLASELSLAYQGAPLTKVTLSCGVATYPDHTQDPFKLLKMADEMLYQAKNGGRNRCIVWPETPKTRDFMLGQS</sequence>
<proteinExistence type="predicted"/>
<reference evidence="5 6" key="1">
    <citation type="submission" date="2020-07" db="EMBL/GenBank/DDBJ databases">
        <title>Halophilic bacteria isolated from french cheeses.</title>
        <authorList>
            <person name="Kothe C.I."/>
            <person name="Farah-Kraiem B."/>
            <person name="Renault P."/>
            <person name="Dridi B."/>
        </authorList>
    </citation>
    <scope>NUCLEOTIDE SEQUENCE [LARGE SCALE GENOMIC DNA]</scope>
    <source>
        <strain evidence="5 6">FME16</strain>
    </source>
</reference>
<dbReference type="PANTHER" id="PTHR45138:SF9">
    <property type="entry name" value="DIGUANYLATE CYCLASE DGCM-RELATED"/>
    <property type="match status" value="1"/>
</dbReference>
<dbReference type="Pfam" id="PF00990">
    <property type="entry name" value="GGDEF"/>
    <property type="match status" value="1"/>
</dbReference>
<dbReference type="EC" id="2.7.7.65" evidence="1"/>
<dbReference type="Gene3D" id="3.30.70.270">
    <property type="match status" value="1"/>
</dbReference>
<dbReference type="PANTHER" id="PTHR45138">
    <property type="entry name" value="REGULATORY COMPONENTS OF SENSORY TRANSDUCTION SYSTEM"/>
    <property type="match status" value="1"/>
</dbReference>
<dbReference type="InterPro" id="IPR043128">
    <property type="entry name" value="Rev_trsase/Diguanyl_cyclase"/>
</dbReference>
<protein>
    <recommendedName>
        <fullName evidence="1">diguanylate cyclase</fullName>
        <ecNumber evidence="1">2.7.7.65</ecNumber>
    </recommendedName>
</protein>
<organism evidence="5 6">
    <name type="scientific">Halomonas citrativorans</name>
    <dbReference type="NCBI Taxonomy" id="2742612"/>
    <lineage>
        <taxon>Bacteria</taxon>
        <taxon>Pseudomonadati</taxon>
        <taxon>Pseudomonadota</taxon>
        <taxon>Gammaproteobacteria</taxon>
        <taxon>Oceanospirillales</taxon>
        <taxon>Halomonadaceae</taxon>
        <taxon>Halomonas</taxon>
    </lineage>
</organism>
<keyword evidence="3" id="KW-0472">Membrane</keyword>
<feature type="transmembrane region" description="Helical" evidence="3">
    <location>
        <begin position="213"/>
        <end position="229"/>
    </location>
</feature>
<feature type="domain" description="GGDEF" evidence="4">
    <location>
        <begin position="450"/>
        <end position="584"/>
    </location>
</feature>
<evidence type="ECO:0000256" key="1">
    <source>
        <dbReference type="ARBA" id="ARBA00012528"/>
    </source>
</evidence>